<evidence type="ECO:0000313" key="3">
    <source>
        <dbReference type="Proteomes" id="UP000775547"/>
    </source>
</evidence>
<dbReference type="OrthoDB" id="3071225at2759"/>
<evidence type="ECO:0000313" key="2">
    <source>
        <dbReference type="EMBL" id="KAG5644543.1"/>
    </source>
</evidence>
<sequence>MNTRILTHNNQFVADQIRELWNSRPSSPATSSSTLISLEDQEVKGIFISQIPNSLAPPTDIFASNYSGATPDLSSLRNPLPEDDLNPNATPFIPKLAPKLPRKTWRLMRPSLGTELKPRMSKWLRNFNIGTRPPIVENELHSLIIVASEQWDPQPMAELAQEFCWRAAEAAPEELEAVVTFLLKLHTTFQGMKSREAADAFEWHIKECFMGTFFSVWDPVSAYAPFIFDLILILISREQKINPEAVSYNVPRSVRHIECATQLATVIGELYAKDFFDVKNVTDCLETLVSNFVSVEHADALATMIRHAGRVYWFSHPDGPVHLERFRTAFAVIANKLEGKMSVLNAPRSQEALFRVLEPIDRCCKDWSREMLAHQHFQMSKQPPRQPELPVIYQPNVGPPMRPQYAGFSPNQGYAPQPPPPPPPMQIMHHGFLQPGGW</sequence>
<name>A0A9P7G6P1_9AGAR</name>
<gene>
    <name evidence="2" type="ORF">DXG03_008198</name>
</gene>
<dbReference type="AlphaFoldDB" id="A0A9P7G6P1"/>
<proteinExistence type="predicted"/>
<dbReference type="Proteomes" id="UP000775547">
    <property type="component" value="Unassembled WGS sequence"/>
</dbReference>
<keyword evidence="3" id="KW-1185">Reference proteome</keyword>
<reference evidence="2" key="1">
    <citation type="submission" date="2020-07" db="EMBL/GenBank/DDBJ databases">
        <authorList>
            <person name="Nieuwenhuis M."/>
            <person name="Van De Peppel L.J.J."/>
        </authorList>
    </citation>
    <scope>NUCLEOTIDE SEQUENCE</scope>
    <source>
        <strain evidence="2">AP01</strain>
        <tissue evidence="2">Mycelium</tissue>
    </source>
</reference>
<feature type="region of interest" description="Disordered" evidence="1">
    <location>
        <begin position="409"/>
        <end position="430"/>
    </location>
</feature>
<protein>
    <submittedName>
        <fullName evidence="2">Uncharacterized protein</fullName>
    </submittedName>
</protein>
<dbReference type="InterPro" id="IPR016024">
    <property type="entry name" value="ARM-type_fold"/>
</dbReference>
<accession>A0A9P7G6P1</accession>
<dbReference type="EMBL" id="JABCKV010000066">
    <property type="protein sequence ID" value="KAG5644543.1"/>
    <property type="molecule type" value="Genomic_DNA"/>
</dbReference>
<feature type="compositionally biased region" description="Pro residues" evidence="1">
    <location>
        <begin position="416"/>
        <end position="425"/>
    </location>
</feature>
<reference evidence="2" key="2">
    <citation type="submission" date="2021-10" db="EMBL/GenBank/DDBJ databases">
        <title>Phylogenomics reveals ancestral predisposition of the termite-cultivated fungus Termitomyces towards a domesticated lifestyle.</title>
        <authorList>
            <person name="Auxier B."/>
            <person name="Grum-Grzhimaylo A."/>
            <person name="Cardenas M.E."/>
            <person name="Lodge J.D."/>
            <person name="Laessoe T."/>
            <person name="Pedersen O."/>
            <person name="Smith M.E."/>
            <person name="Kuyper T.W."/>
            <person name="Franco-Molano E.A."/>
            <person name="Baroni T.J."/>
            <person name="Aanen D.K."/>
        </authorList>
    </citation>
    <scope>NUCLEOTIDE SEQUENCE</scope>
    <source>
        <strain evidence="2">AP01</strain>
        <tissue evidence="2">Mycelium</tissue>
    </source>
</reference>
<organism evidence="2 3">
    <name type="scientific">Asterophora parasitica</name>
    <dbReference type="NCBI Taxonomy" id="117018"/>
    <lineage>
        <taxon>Eukaryota</taxon>
        <taxon>Fungi</taxon>
        <taxon>Dikarya</taxon>
        <taxon>Basidiomycota</taxon>
        <taxon>Agaricomycotina</taxon>
        <taxon>Agaricomycetes</taxon>
        <taxon>Agaricomycetidae</taxon>
        <taxon>Agaricales</taxon>
        <taxon>Tricholomatineae</taxon>
        <taxon>Lyophyllaceae</taxon>
        <taxon>Asterophora</taxon>
    </lineage>
</organism>
<comment type="caution">
    <text evidence="2">The sequence shown here is derived from an EMBL/GenBank/DDBJ whole genome shotgun (WGS) entry which is preliminary data.</text>
</comment>
<evidence type="ECO:0000256" key="1">
    <source>
        <dbReference type="SAM" id="MobiDB-lite"/>
    </source>
</evidence>
<dbReference type="SUPFAM" id="SSF48371">
    <property type="entry name" value="ARM repeat"/>
    <property type="match status" value="1"/>
</dbReference>